<accession>A0A3N4SD36</accession>
<dbReference type="RefSeq" id="WP_244260012.1">
    <property type="nucleotide sequence ID" value="NZ_JBEYIY010000061.1"/>
</dbReference>
<dbReference type="Proteomes" id="UP000266906">
    <property type="component" value="Unassembled WGS sequence"/>
</dbReference>
<evidence type="ECO:0000313" key="1">
    <source>
        <dbReference type="EMBL" id="RPE36570.1"/>
    </source>
</evidence>
<dbReference type="Gene3D" id="3.40.50.300">
    <property type="entry name" value="P-loop containing nucleotide triphosphate hydrolases"/>
    <property type="match status" value="1"/>
</dbReference>
<dbReference type="SUPFAM" id="SSF52540">
    <property type="entry name" value="P-loop containing nucleoside triphosphate hydrolases"/>
    <property type="match status" value="1"/>
</dbReference>
<reference evidence="1 2" key="1">
    <citation type="submission" date="2018-11" db="EMBL/GenBank/DDBJ databases">
        <title>Sequencing the genomes of 1000 actinobacteria strains.</title>
        <authorList>
            <person name="Klenk H.-P."/>
        </authorList>
    </citation>
    <scope>NUCLEOTIDE SEQUENCE [LARGE SCALE GENOMIC DNA]</scope>
    <source>
        <strain evidence="1 2">DSM 44781</strain>
    </source>
</reference>
<dbReference type="AlphaFoldDB" id="A0A3N4SD36"/>
<keyword evidence="2" id="KW-1185">Reference proteome</keyword>
<protein>
    <submittedName>
        <fullName evidence="1">AAA domain-containing protein</fullName>
    </submittedName>
</protein>
<comment type="caution">
    <text evidence="1">The sequence shown here is derived from an EMBL/GenBank/DDBJ whole genome shotgun (WGS) entry which is preliminary data.</text>
</comment>
<proteinExistence type="predicted"/>
<gene>
    <name evidence="1" type="ORF">EDD38_4946</name>
</gene>
<dbReference type="Pfam" id="PF13671">
    <property type="entry name" value="AAA_33"/>
    <property type="match status" value="1"/>
</dbReference>
<name>A0A3N4SD36_9ACTN</name>
<sequence>MQVTGYAPDAVADLRGRPGGPLELRYGPDAVVVVGGVPGSGKSTLLRRWDAPAALIDPRTTRLACQARMPAALPYPLYRPAVRLLHLLRTRAAFRRPGPLLVHDCGSRWWMRRALAHWARRAGRDLHVVLLAVRPAEALAGQRARARTAAPRTFRLHVRRTARLLAALERDGRAAFPGARSVLLADAASRERLAGIRFGAAEPAGAAGAD</sequence>
<dbReference type="InterPro" id="IPR027417">
    <property type="entry name" value="P-loop_NTPase"/>
</dbReference>
<organism evidence="1 2">
    <name type="scientific">Kitasatospora cineracea</name>
    <dbReference type="NCBI Taxonomy" id="88074"/>
    <lineage>
        <taxon>Bacteria</taxon>
        <taxon>Bacillati</taxon>
        <taxon>Actinomycetota</taxon>
        <taxon>Actinomycetes</taxon>
        <taxon>Kitasatosporales</taxon>
        <taxon>Streptomycetaceae</taxon>
        <taxon>Kitasatospora</taxon>
    </lineage>
</organism>
<evidence type="ECO:0000313" key="2">
    <source>
        <dbReference type="Proteomes" id="UP000266906"/>
    </source>
</evidence>
<dbReference type="EMBL" id="RKQG01000001">
    <property type="protein sequence ID" value="RPE36570.1"/>
    <property type="molecule type" value="Genomic_DNA"/>
</dbReference>